<name>A0ABW1KRJ9_9PROT</name>
<feature type="transmembrane region" description="Helical" evidence="1">
    <location>
        <begin position="223"/>
        <end position="245"/>
    </location>
</feature>
<feature type="transmembrane region" description="Helical" evidence="1">
    <location>
        <begin position="21"/>
        <end position="45"/>
    </location>
</feature>
<reference evidence="2 3" key="1">
    <citation type="submission" date="2024-09" db="EMBL/GenBank/DDBJ databases">
        <authorList>
            <person name="Zhang Z.-H."/>
        </authorList>
    </citation>
    <scope>NUCLEOTIDE SEQUENCE [LARGE SCALE GENOMIC DNA]</scope>
    <source>
        <strain evidence="2 3">HHTR114</strain>
    </source>
</reference>
<dbReference type="EMBL" id="JBHPON010000001">
    <property type="protein sequence ID" value="MFC6034600.1"/>
    <property type="molecule type" value="Genomic_DNA"/>
</dbReference>
<proteinExistence type="predicted"/>
<evidence type="ECO:0008006" key="4">
    <source>
        <dbReference type="Google" id="ProtNLM"/>
    </source>
</evidence>
<accession>A0ABW1KRJ9</accession>
<dbReference type="Proteomes" id="UP001596116">
    <property type="component" value="Unassembled WGS sequence"/>
</dbReference>
<feature type="transmembrane region" description="Helical" evidence="1">
    <location>
        <begin position="65"/>
        <end position="89"/>
    </location>
</feature>
<sequence length="266" mass="27072">MSSTEKIGVVVSDDEGSAHSYMEWGAVFAGAFVASAISLVLFAFGGGVGLSVSSPFPGQGAEADTLSYITMAWVLFVMIFSFLAGGYIAGRLRRPVIGATADSVEFRDGVHGLVVWATGLLIGAALSAHMAAGAASLGANVMTDNDADAAIMLRGGDADAGDRATIAAVLARAGADGELSGNDKQAAAEVIADNTDLTEGEARTRVDQWETTTREAADRARKVGAISAFLLGASALVAAAGAYFAGGIGGRHRDANAPFPWTRARA</sequence>
<evidence type="ECO:0000256" key="1">
    <source>
        <dbReference type="SAM" id="Phobius"/>
    </source>
</evidence>
<gene>
    <name evidence="2" type="ORF">ACFMB1_03540</name>
</gene>
<dbReference type="RefSeq" id="WP_379880065.1">
    <property type="nucleotide sequence ID" value="NZ_JBHPON010000001.1"/>
</dbReference>
<evidence type="ECO:0000313" key="2">
    <source>
        <dbReference type="EMBL" id="MFC6034600.1"/>
    </source>
</evidence>
<evidence type="ECO:0000313" key="3">
    <source>
        <dbReference type="Proteomes" id="UP001596116"/>
    </source>
</evidence>
<organism evidence="2 3">
    <name type="scientific">Hyphococcus aureus</name>
    <dbReference type="NCBI Taxonomy" id="2666033"/>
    <lineage>
        <taxon>Bacteria</taxon>
        <taxon>Pseudomonadati</taxon>
        <taxon>Pseudomonadota</taxon>
        <taxon>Alphaproteobacteria</taxon>
        <taxon>Parvularculales</taxon>
        <taxon>Parvularculaceae</taxon>
        <taxon>Hyphococcus</taxon>
    </lineage>
</organism>
<comment type="caution">
    <text evidence="2">The sequence shown here is derived from an EMBL/GenBank/DDBJ whole genome shotgun (WGS) entry which is preliminary data.</text>
</comment>
<protein>
    <recommendedName>
        <fullName evidence="4">PhnA-like protein</fullName>
    </recommendedName>
</protein>
<keyword evidence="1" id="KW-1133">Transmembrane helix</keyword>
<feature type="transmembrane region" description="Helical" evidence="1">
    <location>
        <begin position="110"/>
        <end position="132"/>
    </location>
</feature>
<keyword evidence="1" id="KW-0812">Transmembrane</keyword>
<keyword evidence="3" id="KW-1185">Reference proteome</keyword>
<keyword evidence="1" id="KW-0472">Membrane</keyword>